<accession>A0A7S1XME5</accession>
<name>A0A7S1XME5_9STRA</name>
<reference evidence="1" key="1">
    <citation type="submission" date="2021-01" db="EMBL/GenBank/DDBJ databases">
        <authorList>
            <person name="Corre E."/>
            <person name="Pelletier E."/>
            <person name="Niang G."/>
            <person name="Scheremetjew M."/>
            <person name="Finn R."/>
            <person name="Kale V."/>
            <person name="Holt S."/>
            <person name="Cochrane G."/>
            <person name="Meng A."/>
            <person name="Brown T."/>
            <person name="Cohen L."/>
        </authorList>
    </citation>
    <scope>NUCLEOTIDE SEQUENCE</scope>
    <source>
        <strain evidence="1">CCMP2877</strain>
    </source>
</reference>
<evidence type="ECO:0000313" key="1">
    <source>
        <dbReference type="EMBL" id="CAD9246306.1"/>
    </source>
</evidence>
<gene>
    <name evidence="1" type="ORF">PPAR1163_LOCUS4658</name>
</gene>
<dbReference type="AlphaFoldDB" id="A0A7S1XME5"/>
<organism evidence="1">
    <name type="scientific">Phaeomonas parva</name>
    <dbReference type="NCBI Taxonomy" id="124430"/>
    <lineage>
        <taxon>Eukaryota</taxon>
        <taxon>Sar</taxon>
        <taxon>Stramenopiles</taxon>
        <taxon>Ochrophyta</taxon>
        <taxon>Pinguiophyceae</taxon>
        <taxon>Pinguiochrysidales</taxon>
        <taxon>Pinguiochrysidaceae</taxon>
        <taxon>Phaeomonas</taxon>
    </lineage>
</organism>
<proteinExistence type="predicted"/>
<protein>
    <submittedName>
        <fullName evidence="1">Uncharacterized protein</fullName>
    </submittedName>
</protein>
<sequence length="269" mass="31291">MAALTLATTATYVKHESCEATTNDFEDHTFCGIMFDLEVRTERPVDFIEIESLWVRGYLGPITVWATRGGIEGKHEEAEHWTKLYEKQHNPSMRRLVELKLDFPLLCRPGERFGLYVHSKRNDDMAIVYDNVRSVVTHEDPFIRMLPGLAHLSPVPFSSWEGAWWGCWRERRCFVGKCNFGVRYLLWTPRNQVNPRFPQCFRRSATALFHTHAFSWKGLPAEVVLYILNMCPWDWFGAEGLDSESMMARAMHQATTGVRNMMPWSRLRG</sequence>
<dbReference type="EMBL" id="HBGJ01007413">
    <property type="protein sequence ID" value="CAD9246306.1"/>
    <property type="molecule type" value="Transcribed_RNA"/>
</dbReference>